<feature type="region of interest" description="Disordered" evidence="1">
    <location>
        <begin position="1"/>
        <end position="202"/>
    </location>
</feature>
<dbReference type="Proteomes" id="UP001189429">
    <property type="component" value="Unassembled WGS sequence"/>
</dbReference>
<evidence type="ECO:0000313" key="3">
    <source>
        <dbReference type="Proteomes" id="UP001189429"/>
    </source>
</evidence>
<feature type="non-terminal residue" evidence="2">
    <location>
        <position position="1"/>
    </location>
</feature>
<reference evidence="2" key="1">
    <citation type="submission" date="2023-10" db="EMBL/GenBank/DDBJ databases">
        <authorList>
            <person name="Chen Y."/>
            <person name="Shah S."/>
            <person name="Dougan E. K."/>
            <person name="Thang M."/>
            <person name="Chan C."/>
        </authorList>
    </citation>
    <scope>NUCLEOTIDE SEQUENCE [LARGE SCALE GENOMIC DNA]</scope>
</reference>
<gene>
    <name evidence="2" type="ORF">PCOR1329_LOCUS19378</name>
</gene>
<evidence type="ECO:0000313" key="2">
    <source>
        <dbReference type="EMBL" id="CAK0816404.1"/>
    </source>
</evidence>
<proteinExistence type="predicted"/>
<feature type="compositionally biased region" description="Gly residues" evidence="1">
    <location>
        <begin position="72"/>
        <end position="81"/>
    </location>
</feature>
<feature type="compositionally biased region" description="Basic and acidic residues" evidence="1">
    <location>
        <begin position="97"/>
        <end position="112"/>
    </location>
</feature>
<protein>
    <submittedName>
        <fullName evidence="2">Uncharacterized protein</fullName>
    </submittedName>
</protein>
<sequence length="202" mass="22161">EDIAPSPWRMRQRGFAAAHRALGPATAGEQRPDTPDGTAPAVSPSGLLERRGCPGEPSRLPVHGRGERGVGQASGPGGGLCIPGPSTRKKSRRRQAAAKEDLRKQEGTDEKQKRRGGRRGRPDRERERRTQRCRQGAPLCRQQAQTSEDPTRPGQHLHRAAAQRPGDPHPAPSTPSTARSPRRRALEPLEVWENEAPLRHWG</sequence>
<organism evidence="2 3">
    <name type="scientific">Prorocentrum cordatum</name>
    <dbReference type="NCBI Taxonomy" id="2364126"/>
    <lineage>
        <taxon>Eukaryota</taxon>
        <taxon>Sar</taxon>
        <taxon>Alveolata</taxon>
        <taxon>Dinophyceae</taxon>
        <taxon>Prorocentrales</taxon>
        <taxon>Prorocentraceae</taxon>
        <taxon>Prorocentrum</taxon>
    </lineage>
</organism>
<comment type="caution">
    <text evidence="2">The sequence shown here is derived from an EMBL/GenBank/DDBJ whole genome shotgun (WGS) entry which is preliminary data.</text>
</comment>
<name>A0ABN9RBQ6_9DINO</name>
<evidence type="ECO:0000256" key="1">
    <source>
        <dbReference type="SAM" id="MobiDB-lite"/>
    </source>
</evidence>
<dbReference type="EMBL" id="CAUYUJ010006181">
    <property type="protein sequence ID" value="CAK0816404.1"/>
    <property type="molecule type" value="Genomic_DNA"/>
</dbReference>
<feature type="compositionally biased region" description="Basic residues" evidence="1">
    <location>
        <begin position="87"/>
        <end position="96"/>
    </location>
</feature>
<accession>A0ABN9RBQ6</accession>
<feature type="compositionally biased region" description="Basic and acidic residues" evidence="1">
    <location>
        <begin position="120"/>
        <end position="130"/>
    </location>
</feature>
<keyword evidence="3" id="KW-1185">Reference proteome</keyword>